<keyword evidence="2" id="KW-1185">Reference proteome</keyword>
<organism evidence="1">
    <name type="scientific">Rosellinia necatrix</name>
    <name type="common">White root-rot fungus</name>
    <dbReference type="NCBI Taxonomy" id="77044"/>
    <lineage>
        <taxon>Eukaryota</taxon>
        <taxon>Fungi</taxon>
        <taxon>Dikarya</taxon>
        <taxon>Ascomycota</taxon>
        <taxon>Pezizomycotina</taxon>
        <taxon>Sordariomycetes</taxon>
        <taxon>Xylariomycetidae</taxon>
        <taxon>Xylariales</taxon>
        <taxon>Xylariaceae</taxon>
        <taxon>Rosellinia</taxon>
    </lineage>
</organism>
<name>A0A1S8A7U6_ROSNE</name>
<dbReference type="EMBL" id="DF977464">
    <property type="protein sequence ID" value="GAW26042.1"/>
    <property type="molecule type" value="Genomic_DNA"/>
</dbReference>
<gene>
    <name evidence="1" type="ORF">SAMD00023353_1901770</name>
</gene>
<dbReference type="AlphaFoldDB" id="A0A1S8A7U6"/>
<dbReference type="InterPro" id="IPR036397">
    <property type="entry name" value="RNaseH_sf"/>
</dbReference>
<evidence type="ECO:0000313" key="2">
    <source>
        <dbReference type="Proteomes" id="UP000054516"/>
    </source>
</evidence>
<evidence type="ECO:0000313" key="1">
    <source>
        <dbReference type="EMBL" id="GAW26042.1"/>
    </source>
</evidence>
<sequence length="56" mass="5986">MVAGSDTRASWPRITIAVVGKSHNTRFCLTKAGDVDRSGNLKNGTTVDRGVTDTHN</sequence>
<dbReference type="Gene3D" id="3.30.420.10">
    <property type="entry name" value="Ribonuclease H-like superfamily/Ribonuclease H"/>
    <property type="match status" value="1"/>
</dbReference>
<protein>
    <submittedName>
        <fullName evidence="1">Putative RNA interference and gene silencing protein</fullName>
    </submittedName>
</protein>
<reference evidence="1" key="1">
    <citation type="submission" date="2016-03" db="EMBL/GenBank/DDBJ databases">
        <title>Draft genome sequence of Rosellinia necatrix.</title>
        <authorList>
            <person name="Kanematsu S."/>
        </authorList>
    </citation>
    <scope>NUCLEOTIDE SEQUENCE [LARGE SCALE GENOMIC DNA]</scope>
    <source>
        <strain evidence="1">W97</strain>
    </source>
</reference>
<proteinExistence type="predicted"/>
<dbReference type="Proteomes" id="UP000054516">
    <property type="component" value="Unassembled WGS sequence"/>
</dbReference>
<dbReference type="GO" id="GO:0003676">
    <property type="term" value="F:nucleic acid binding"/>
    <property type="evidence" value="ECO:0007669"/>
    <property type="project" value="InterPro"/>
</dbReference>
<dbReference type="STRING" id="77044.A0A1S8A7U6"/>
<accession>A0A1S8A7U6</accession>